<comment type="caution">
    <text evidence="2">The sequence shown here is derived from an EMBL/GenBank/DDBJ whole genome shotgun (WGS) entry which is preliminary data.</text>
</comment>
<gene>
    <name evidence="2" type="ORF">KVT40_009307</name>
</gene>
<keyword evidence="1" id="KW-0732">Signal</keyword>
<dbReference type="OrthoDB" id="4524084at2759"/>
<feature type="chain" id="PRO_5035477826" evidence="1">
    <location>
        <begin position="18"/>
        <end position="104"/>
    </location>
</feature>
<organism evidence="2 3">
    <name type="scientific">Elsinoe batatas</name>
    <dbReference type="NCBI Taxonomy" id="2601811"/>
    <lineage>
        <taxon>Eukaryota</taxon>
        <taxon>Fungi</taxon>
        <taxon>Dikarya</taxon>
        <taxon>Ascomycota</taxon>
        <taxon>Pezizomycotina</taxon>
        <taxon>Dothideomycetes</taxon>
        <taxon>Dothideomycetidae</taxon>
        <taxon>Myriangiales</taxon>
        <taxon>Elsinoaceae</taxon>
        <taxon>Elsinoe</taxon>
    </lineage>
</organism>
<dbReference type="Proteomes" id="UP000809789">
    <property type="component" value="Unassembled WGS sequence"/>
</dbReference>
<evidence type="ECO:0000256" key="1">
    <source>
        <dbReference type="SAM" id="SignalP"/>
    </source>
</evidence>
<sequence length="104" mass="11683">MRLNEILLLITAGVALAAPMEYSKDISKYHSKRDNLEAMTRGGIFYKDKRDEDAILEAMTRGGTFYKEKRDENAALESMTRGGTFNKEKRDEDAAVEAMTRGGT</sequence>
<name>A0A8K0KS09_9PEZI</name>
<protein>
    <submittedName>
        <fullName evidence="2">Uncharacterized protein</fullName>
    </submittedName>
</protein>
<proteinExistence type="predicted"/>
<reference evidence="2" key="1">
    <citation type="submission" date="2021-07" db="EMBL/GenBank/DDBJ databases">
        <title>Elsinoe batatas strain:CRI-CJ2 Genome sequencing and assembly.</title>
        <authorList>
            <person name="Huang L."/>
        </authorList>
    </citation>
    <scope>NUCLEOTIDE SEQUENCE</scope>
    <source>
        <strain evidence="2">CRI-CJ2</strain>
    </source>
</reference>
<evidence type="ECO:0000313" key="3">
    <source>
        <dbReference type="Proteomes" id="UP000809789"/>
    </source>
</evidence>
<dbReference type="AlphaFoldDB" id="A0A8K0KS09"/>
<keyword evidence="3" id="KW-1185">Reference proteome</keyword>
<evidence type="ECO:0000313" key="2">
    <source>
        <dbReference type="EMBL" id="KAG8622796.1"/>
    </source>
</evidence>
<accession>A0A8K0KS09</accession>
<feature type="signal peptide" evidence="1">
    <location>
        <begin position="1"/>
        <end position="17"/>
    </location>
</feature>
<dbReference type="EMBL" id="JAESVG020000012">
    <property type="protein sequence ID" value="KAG8622796.1"/>
    <property type="molecule type" value="Genomic_DNA"/>
</dbReference>